<dbReference type="PANTHER" id="PTHR33988">
    <property type="entry name" value="ENDORIBONUCLEASE MAZF-RELATED"/>
    <property type="match status" value="1"/>
</dbReference>
<comment type="similarity">
    <text evidence="1">Belongs to the PemK/MazF family.</text>
</comment>
<evidence type="ECO:0000256" key="2">
    <source>
        <dbReference type="ARBA" id="ARBA00022649"/>
    </source>
</evidence>
<evidence type="ECO:0000313" key="3">
    <source>
        <dbReference type="EMBL" id="MFD2760109.1"/>
    </source>
</evidence>
<sequence length="111" mass="12683">MYKQGDIVLIPVPFSDLKHRKQRPVLIMSSDSYNEMTEDIVVLAITSKLKDLAYSVAIESKDLTEGELKVTSEIRADKVYTLSKNIVRKKFGQVNTEILEDVRVKINELIK</sequence>
<proteinExistence type="inferred from homology"/>
<dbReference type="Proteomes" id="UP001597502">
    <property type="component" value="Unassembled WGS sequence"/>
</dbReference>
<dbReference type="Gene3D" id="2.30.30.110">
    <property type="match status" value="1"/>
</dbReference>
<dbReference type="SUPFAM" id="SSF50118">
    <property type="entry name" value="Cell growth inhibitor/plasmid maintenance toxic component"/>
    <property type="match status" value="1"/>
</dbReference>
<dbReference type="InterPro" id="IPR003477">
    <property type="entry name" value="PemK-like"/>
</dbReference>
<dbReference type="InterPro" id="IPR011067">
    <property type="entry name" value="Plasmid_toxin/cell-grow_inhib"/>
</dbReference>
<evidence type="ECO:0000313" key="4">
    <source>
        <dbReference type="Proteomes" id="UP001597502"/>
    </source>
</evidence>
<name>A0ABW5V300_9BACI</name>
<comment type="caution">
    <text evidence="3">The sequence shown here is derived from an EMBL/GenBank/DDBJ whole genome shotgun (WGS) entry which is preliminary data.</text>
</comment>
<reference evidence="4" key="1">
    <citation type="journal article" date="2019" name="Int. J. Syst. Evol. Microbiol.">
        <title>The Global Catalogue of Microorganisms (GCM) 10K type strain sequencing project: providing services to taxonomists for standard genome sequencing and annotation.</title>
        <authorList>
            <consortium name="The Broad Institute Genomics Platform"/>
            <consortium name="The Broad Institute Genome Sequencing Center for Infectious Disease"/>
            <person name="Wu L."/>
            <person name="Ma J."/>
        </authorList>
    </citation>
    <scope>NUCLEOTIDE SEQUENCE [LARGE SCALE GENOMIC DNA]</scope>
    <source>
        <strain evidence="4">TISTR 1535</strain>
    </source>
</reference>
<keyword evidence="2" id="KW-1277">Toxin-antitoxin system</keyword>
<keyword evidence="4" id="KW-1185">Reference proteome</keyword>
<organism evidence="3 4">
    <name type="scientific">Lentibacillus juripiscarius</name>
    <dbReference type="NCBI Taxonomy" id="257446"/>
    <lineage>
        <taxon>Bacteria</taxon>
        <taxon>Bacillati</taxon>
        <taxon>Bacillota</taxon>
        <taxon>Bacilli</taxon>
        <taxon>Bacillales</taxon>
        <taxon>Bacillaceae</taxon>
        <taxon>Lentibacillus</taxon>
    </lineage>
</organism>
<gene>
    <name evidence="3" type="ORF">ACFSUO_03800</name>
</gene>
<dbReference type="EMBL" id="JBHUNA010000005">
    <property type="protein sequence ID" value="MFD2760109.1"/>
    <property type="molecule type" value="Genomic_DNA"/>
</dbReference>
<accession>A0ABW5V300</accession>
<evidence type="ECO:0000256" key="1">
    <source>
        <dbReference type="ARBA" id="ARBA00007521"/>
    </source>
</evidence>
<protein>
    <submittedName>
        <fullName evidence="3">Type II toxin-antitoxin system PemK/MazF family toxin</fullName>
    </submittedName>
</protein>
<dbReference type="Pfam" id="PF02452">
    <property type="entry name" value="PemK_toxin"/>
    <property type="match status" value="1"/>
</dbReference>